<dbReference type="STRING" id="1963.AQJ27_32900"/>
<dbReference type="AlphaFoldDB" id="A0A250VJ94"/>
<accession>A0A250VJ94</accession>
<dbReference type="Proteomes" id="UP000217446">
    <property type="component" value="Unassembled WGS sequence"/>
</dbReference>
<reference evidence="2" key="1">
    <citation type="submission" date="2017-05" db="EMBL/GenBank/DDBJ databases">
        <title>Streptomyces olivochromogenes NBRC 3561 whole genome shotgun sequence.</title>
        <authorList>
            <person name="Dohra H."/>
            <person name="Kodani S."/>
        </authorList>
    </citation>
    <scope>NUCLEOTIDE SEQUENCE [LARGE SCALE GENOMIC DNA]</scope>
    <source>
        <strain evidence="2">NBRC 3561</strain>
    </source>
</reference>
<protein>
    <submittedName>
        <fullName evidence="1">Uncharacterized protein</fullName>
    </submittedName>
</protein>
<gene>
    <name evidence="1" type="ORF">SO3561_05604</name>
</gene>
<comment type="caution">
    <text evidence="1">The sequence shown here is derived from an EMBL/GenBank/DDBJ whole genome shotgun (WGS) entry which is preliminary data.</text>
</comment>
<dbReference type="RefSeq" id="WP_067376458.1">
    <property type="nucleotide sequence ID" value="NZ_BDQI01000012.1"/>
</dbReference>
<dbReference type="EMBL" id="BDQI01000012">
    <property type="protein sequence ID" value="GAX54070.1"/>
    <property type="molecule type" value="Genomic_DNA"/>
</dbReference>
<sequence length="75" mass="8150">MSTPTTVAGKAVGFHYVLTVQTRSGEQLTVSSVATFDPAYFSRSQAYQEIRAIAADELGHGDFTVLFFSLEPDAF</sequence>
<evidence type="ECO:0000313" key="1">
    <source>
        <dbReference type="EMBL" id="GAX54070.1"/>
    </source>
</evidence>
<keyword evidence="2" id="KW-1185">Reference proteome</keyword>
<proteinExistence type="predicted"/>
<organism evidence="1 2">
    <name type="scientific">Streptomyces olivochromogenes</name>
    <dbReference type="NCBI Taxonomy" id="1963"/>
    <lineage>
        <taxon>Bacteria</taxon>
        <taxon>Bacillati</taxon>
        <taxon>Actinomycetota</taxon>
        <taxon>Actinomycetes</taxon>
        <taxon>Kitasatosporales</taxon>
        <taxon>Streptomycetaceae</taxon>
        <taxon>Streptomyces</taxon>
    </lineage>
</organism>
<name>A0A250VJ94_STROL</name>
<evidence type="ECO:0000313" key="2">
    <source>
        <dbReference type="Proteomes" id="UP000217446"/>
    </source>
</evidence>